<proteinExistence type="predicted"/>
<dbReference type="GO" id="GO:0017004">
    <property type="term" value="P:cytochrome complex assembly"/>
    <property type="evidence" value="ECO:0007669"/>
    <property type="project" value="UniProtKB-KW"/>
</dbReference>
<dbReference type="EMBL" id="BBNQ01000033">
    <property type="protein sequence ID" value="GAL65082.1"/>
    <property type="molecule type" value="Genomic_DNA"/>
</dbReference>
<keyword evidence="2" id="KW-0201">Cytochrome c-type biogenesis</keyword>
<feature type="signal peptide" evidence="5">
    <location>
        <begin position="1"/>
        <end position="21"/>
    </location>
</feature>
<dbReference type="Pfam" id="PF00578">
    <property type="entry name" value="AhpC-TSA"/>
    <property type="match status" value="1"/>
</dbReference>
<name>A0A090WC14_9FLAO</name>
<gene>
    <name evidence="7" type="ORF">JCM19300_2842</name>
</gene>
<keyword evidence="5" id="KW-0732">Signal</keyword>
<dbReference type="InterPro" id="IPR000866">
    <property type="entry name" value="AhpC/TSA"/>
</dbReference>
<evidence type="ECO:0000313" key="7">
    <source>
        <dbReference type="EMBL" id="GAL65082.1"/>
    </source>
</evidence>
<dbReference type="GO" id="GO:0030313">
    <property type="term" value="C:cell envelope"/>
    <property type="evidence" value="ECO:0007669"/>
    <property type="project" value="UniProtKB-SubCell"/>
</dbReference>
<feature type="domain" description="Thioredoxin" evidence="6">
    <location>
        <begin position="313"/>
        <end position="457"/>
    </location>
</feature>
<dbReference type="PANTHER" id="PTHR42852:SF6">
    <property type="entry name" value="THIOL:DISULFIDE INTERCHANGE PROTEIN DSBE"/>
    <property type="match status" value="1"/>
</dbReference>
<dbReference type="AlphaFoldDB" id="A0A090WC14"/>
<evidence type="ECO:0000313" key="8">
    <source>
        <dbReference type="Proteomes" id="UP000029644"/>
    </source>
</evidence>
<comment type="caution">
    <text evidence="7">The sequence shown here is derived from an EMBL/GenBank/DDBJ whole genome shotgun (WGS) entry which is preliminary data.</text>
</comment>
<dbReference type="Gene3D" id="3.40.30.10">
    <property type="entry name" value="Glutaredoxin"/>
    <property type="match status" value="1"/>
</dbReference>
<keyword evidence="3" id="KW-1015">Disulfide bond</keyword>
<dbReference type="InterPro" id="IPR050553">
    <property type="entry name" value="Thioredoxin_ResA/DsbE_sf"/>
</dbReference>
<feature type="chain" id="PRO_5001865985" evidence="5">
    <location>
        <begin position="22"/>
        <end position="457"/>
    </location>
</feature>
<evidence type="ECO:0000256" key="2">
    <source>
        <dbReference type="ARBA" id="ARBA00022748"/>
    </source>
</evidence>
<dbReference type="Proteomes" id="UP000029644">
    <property type="component" value="Unassembled WGS sequence"/>
</dbReference>
<dbReference type="SUPFAM" id="SSF52833">
    <property type="entry name" value="Thioredoxin-like"/>
    <property type="match status" value="1"/>
</dbReference>
<dbReference type="OrthoDB" id="743079at2"/>
<evidence type="ECO:0000259" key="6">
    <source>
        <dbReference type="PROSITE" id="PS51352"/>
    </source>
</evidence>
<dbReference type="GO" id="GO:0016491">
    <property type="term" value="F:oxidoreductase activity"/>
    <property type="evidence" value="ECO:0007669"/>
    <property type="project" value="InterPro"/>
</dbReference>
<evidence type="ECO:0000256" key="5">
    <source>
        <dbReference type="SAM" id="SignalP"/>
    </source>
</evidence>
<dbReference type="InterPro" id="IPR036249">
    <property type="entry name" value="Thioredoxin-like_sf"/>
</dbReference>
<organism evidence="7 8">
    <name type="scientific">Algibacter lectus</name>
    <dbReference type="NCBI Taxonomy" id="221126"/>
    <lineage>
        <taxon>Bacteria</taxon>
        <taxon>Pseudomonadati</taxon>
        <taxon>Bacteroidota</taxon>
        <taxon>Flavobacteriia</taxon>
        <taxon>Flavobacteriales</taxon>
        <taxon>Flavobacteriaceae</taxon>
        <taxon>Algibacter</taxon>
    </lineage>
</organism>
<dbReference type="CDD" id="cd02966">
    <property type="entry name" value="TlpA_like_family"/>
    <property type="match status" value="1"/>
</dbReference>
<dbReference type="RefSeq" id="WP_042506981.1">
    <property type="nucleotide sequence ID" value="NZ_BBNQ01000033.1"/>
</dbReference>
<dbReference type="PROSITE" id="PS51257">
    <property type="entry name" value="PROKAR_LIPOPROTEIN"/>
    <property type="match status" value="1"/>
</dbReference>
<dbReference type="PROSITE" id="PS51352">
    <property type="entry name" value="THIOREDOXIN_2"/>
    <property type="match status" value="1"/>
</dbReference>
<dbReference type="InterPro" id="IPR013766">
    <property type="entry name" value="Thioredoxin_domain"/>
</dbReference>
<dbReference type="GO" id="GO:0016209">
    <property type="term" value="F:antioxidant activity"/>
    <property type="evidence" value="ECO:0007669"/>
    <property type="project" value="InterPro"/>
</dbReference>
<comment type="subcellular location">
    <subcellularLocation>
        <location evidence="1">Cell envelope</location>
    </subcellularLocation>
</comment>
<protein>
    <submittedName>
        <fullName evidence="7">Thioredoxin-like</fullName>
    </submittedName>
</protein>
<accession>A0A090WC14</accession>
<evidence type="ECO:0000256" key="3">
    <source>
        <dbReference type="ARBA" id="ARBA00023157"/>
    </source>
</evidence>
<dbReference type="PANTHER" id="PTHR42852">
    <property type="entry name" value="THIOL:DISULFIDE INTERCHANGE PROTEIN DSBE"/>
    <property type="match status" value="1"/>
</dbReference>
<reference evidence="7 8" key="1">
    <citation type="journal article" date="2014" name="Genome Announc.">
        <title>Draft Genome Sequences of Marine Flavobacterium Algibacter lectus Strains SS8 and NR4.</title>
        <authorList>
            <person name="Takatani N."/>
            <person name="Nakanishi M."/>
            <person name="Meirelles P."/>
            <person name="Mino S."/>
            <person name="Suda W."/>
            <person name="Oshima K."/>
            <person name="Hattori M."/>
            <person name="Ohkuma M."/>
            <person name="Hosokawa M."/>
            <person name="Miyashita K."/>
            <person name="Thompson F.L."/>
            <person name="Niwa A."/>
            <person name="Sawabe T."/>
            <person name="Sawabe T."/>
        </authorList>
    </citation>
    <scope>NUCLEOTIDE SEQUENCE [LARGE SCALE GENOMIC DNA]</scope>
    <source>
        <strain evidence="7 8">JCM 19300</strain>
    </source>
</reference>
<evidence type="ECO:0000256" key="4">
    <source>
        <dbReference type="ARBA" id="ARBA00023284"/>
    </source>
</evidence>
<keyword evidence="4" id="KW-0676">Redox-active center</keyword>
<sequence>MKKLLFITGITILVLSCKAKAPVDYALFSGKLLNNNDDKIIVLSFNDRTFKDTILVASDGSFKDTIRGKEGMYQLIYNKMRTNIHLGNGYNLTMNADSKALDSTVAVSGNGAGENNFLRARAKKAKELEGTENVYTLEQDVFKDKMNTIITSLNELLSDTKGIPESFRVAQQKDIKYTYLNKIANFEYSHARYTKKKDFKVSSDFLSDLDDIDYNNEEDYKNSRAYKSLVGMHYRNKAAEIKESENISNDIANLKAFSSIENQSIKNDLLSTTIASITRTEHLDEYYNLFMSGSTNEEEKASLTESYEKLKKVQTGKPSPKFENYINYAGGTTSLDDLKGKYVYIDVWATWCGPCIGEIPSLKKVEKQYHGKNIEFISISVDREKSYEKWKTMIKEKELGGIQLFADNEFQSQFIKDYVINGIPKFILLDPSGNIVNANAPRPSNPELISLFEGLKI</sequence>
<evidence type="ECO:0000256" key="1">
    <source>
        <dbReference type="ARBA" id="ARBA00004196"/>
    </source>
</evidence>